<evidence type="ECO:0000313" key="3">
    <source>
        <dbReference type="EMBL" id="TJZ60681.1"/>
    </source>
</evidence>
<reference evidence="3 4" key="1">
    <citation type="submission" date="2019-04" db="EMBL/GenBank/DDBJ databases">
        <title>Sphingobacterium olei sp. nov., isolated from oil-contaminated soil.</title>
        <authorList>
            <person name="Liu B."/>
        </authorList>
    </citation>
    <scope>NUCLEOTIDE SEQUENCE [LARGE SCALE GENOMIC DNA]</scope>
    <source>
        <strain evidence="3 4">HAL-9</strain>
    </source>
</reference>
<evidence type="ECO:0000256" key="1">
    <source>
        <dbReference type="ARBA" id="ARBA00008950"/>
    </source>
</evidence>
<comment type="caution">
    <text evidence="3">The sequence shown here is derived from an EMBL/GenBank/DDBJ whole genome shotgun (WGS) entry which is preliminary data.</text>
</comment>
<dbReference type="Pfam" id="PF12850">
    <property type="entry name" value="Metallophos_2"/>
    <property type="match status" value="1"/>
</dbReference>
<proteinExistence type="inferred from homology"/>
<dbReference type="InterPro" id="IPR024654">
    <property type="entry name" value="Calcineurin-like_PHP_lpxH"/>
</dbReference>
<evidence type="ECO:0000259" key="2">
    <source>
        <dbReference type="Pfam" id="PF12850"/>
    </source>
</evidence>
<protein>
    <submittedName>
        <fullName evidence="3">Metallophosphoesterase family protein</fullName>
    </submittedName>
</protein>
<gene>
    <name evidence="3" type="ORF">FAZ15_11885</name>
</gene>
<dbReference type="AlphaFoldDB" id="A0A4U0P0F0"/>
<dbReference type="SUPFAM" id="SSF56300">
    <property type="entry name" value="Metallo-dependent phosphatases"/>
    <property type="match status" value="1"/>
</dbReference>
<dbReference type="EMBL" id="SUME01000004">
    <property type="protein sequence ID" value="TJZ60681.1"/>
    <property type="molecule type" value="Genomic_DNA"/>
</dbReference>
<dbReference type="RefSeq" id="WP_136901525.1">
    <property type="nucleotide sequence ID" value="NZ_SUME01000004.1"/>
</dbReference>
<keyword evidence="4" id="KW-1185">Reference proteome</keyword>
<accession>A0A4U0P0F0</accession>
<name>A0A4U0P0F0_9SPHI</name>
<dbReference type="Proteomes" id="UP000306808">
    <property type="component" value="Unassembled WGS sequence"/>
</dbReference>
<feature type="domain" description="Calcineurin-like phosphoesterase" evidence="2">
    <location>
        <begin position="3"/>
        <end position="149"/>
    </location>
</feature>
<dbReference type="OrthoDB" id="9785951at2"/>
<organism evidence="3 4">
    <name type="scientific">Sphingobacterium olei</name>
    <dbReference type="NCBI Taxonomy" id="2571155"/>
    <lineage>
        <taxon>Bacteria</taxon>
        <taxon>Pseudomonadati</taxon>
        <taxon>Bacteroidota</taxon>
        <taxon>Sphingobacteriia</taxon>
        <taxon>Sphingobacteriales</taxon>
        <taxon>Sphingobacteriaceae</taxon>
        <taxon>Sphingobacterium</taxon>
    </lineage>
</organism>
<evidence type="ECO:0000313" key="4">
    <source>
        <dbReference type="Proteomes" id="UP000306808"/>
    </source>
</evidence>
<dbReference type="Gene3D" id="3.60.21.10">
    <property type="match status" value="1"/>
</dbReference>
<dbReference type="InterPro" id="IPR029052">
    <property type="entry name" value="Metallo-depent_PP-like"/>
</dbReference>
<comment type="similarity">
    <text evidence="1">Belongs to the metallophosphoesterase superfamily. YfcE family.</text>
</comment>
<sequence>MKKIGLLSDTHNFLDEAVFKYFDACDEIWHAGDFGSIEIVDTLAAFKPFRGVYGNIDGKDVQLACPEHLRFDCEEVDVWMTHIGGYPGRYAAGIKSEIITNPPKLFICGHSHILKVQYDSKLQLLHLNPGAAGKQGWHQVRTLMRFDINGDKIENLEVIELAGR</sequence>